<dbReference type="GO" id="GO:0003677">
    <property type="term" value="F:DNA binding"/>
    <property type="evidence" value="ECO:0007669"/>
    <property type="project" value="UniProtKB-KW"/>
</dbReference>
<feature type="region of interest" description="Disordered" evidence="5">
    <location>
        <begin position="88"/>
        <end position="137"/>
    </location>
</feature>
<dbReference type="AlphaFoldDB" id="K3WCZ9"/>
<feature type="domain" description="SANT" evidence="7">
    <location>
        <begin position="46"/>
        <end position="93"/>
    </location>
</feature>
<evidence type="ECO:0000256" key="1">
    <source>
        <dbReference type="ARBA" id="ARBA00023015"/>
    </source>
</evidence>
<evidence type="ECO:0000256" key="5">
    <source>
        <dbReference type="SAM" id="MobiDB-lite"/>
    </source>
</evidence>
<dbReference type="EMBL" id="GL376628">
    <property type="status" value="NOT_ANNOTATED_CDS"/>
    <property type="molecule type" value="Genomic_DNA"/>
</dbReference>
<dbReference type="InParanoid" id="K3WCZ9"/>
<dbReference type="NCBIfam" id="TIGR01557">
    <property type="entry name" value="myb_SHAQKYF"/>
    <property type="match status" value="1"/>
</dbReference>
<feature type="compositionally biased region" description="Basic residues" evidence="5">
    <location>
        <begin position="88"/>
        <end position="103"/>
    </location>
</feature>
<feature type="domain" description="HTH myb-type" evidence="8">
    <location>
        <begin position="45"/>
        <end position="93"/>
    </location>
</feature>
<feature type="compositionally biased region" description="Low complexity" evidence="5">
    <location>
        <begin position="120"/>
        <end position="136"/>
    </location>
</feature>
<dbReference type="PANTHER" id="PTHR12802:SF155">
    <property type="entry name" value="DEUBIQUITINASE MYSM1"/>
    <property type="match status" value="1"/>
</dbReference>
<dbReference type="STRING" id="431595.K3WCZ9"/>
<keyword evidence="2" id="KW-0238">DNA-binding</keyword>
<dbReference type="VEuPathDB" id="FungiDB:PYU1_G002837"/>
<dbReference type="Pfam" id="PF00249">
    <property type="entry name" value="Myb_DNA-binding"/>
    <property type="match status" value="1"/>
</dbReference>
<dbReference type="InterPro" id="IPR006447">
    <property type="entry name" value="Myb_dom_plants"/>
</dbReference>
<dbReference type="eggNOG" id="ENOG502QPZA">
    <property type="taxonomic scope" value="Eukaryota"/>
</dbReference>
<keyword evidence="3" id="KW-0804">Transcription</keyword>
<evidence type="ECO:0000256" key="4">
    <source>
        <dbReference type="ARBA" id="ARBA00023242"/>
    </source>
</evidence>
<dbReference type="PROSITE" id="PS50090">
    <property type="entry name" value="MYB_LIKE"/>
    <property type="match status" value="1"/>
</dbReference>
<dbReference type="InterPro" id="IPR017930">
    <property type="entry name" value="Myb_dom"/>
</dbReference>
<dbReference type="Gene3D" id="1.10.10.60">
    <property type="entry name" value="Homeodomain-like"/>
    <property type="match status" value="1"/>
</dbReference>
<reference evidence="9" key="3">
    <citation type="submission" date="2015-02" db="UniProtKB">
        <authorList>
            <consortium name="EnsemblProtists"/>
        </authorList>
    </citation>
    <scope>IDENTIFICATION</scope>
    <source>
        <strain evidence="9">DAOM BR144</strain>
    </source>
</reference>
<keyword evidence="1" id="KW-0805">Transcription regulation</keyword>
<reference evidence="10" key="2">
    <citation type="submission" date="2010-04" db="EMBL/GenBank/DDBJ databases">
        <authorList>
            <person name="Buell R."/>
            <person name="Hamilton J."/>
            <person name="Hostetler J."/>
        </authorList>
    </citation>
    <scope>NUCLEOTIDE SEQUENCE [LARGE SCALE GENOMIC DNA]</scope>
    <source>
        <strain evidence="10">DAOM:BR144</strain>
    </source>
</reference>
<dbReference type="PANTHER" id="PTHR12802">
    <property type="entry name" value="SWI/SNF COMPLEX-RELATED"/>
    <property type="match status" value="1"/>
</dbReference>
<dbReference type="PROSITE" id="PS51293">
    <property type="entry name" value="SANT"/>
    <property type="match status" value="1"/>
</dbReference>
<dbReference type="CDD" id="cd00167">
    <property type="entry name" value="SANT"/>
    <property type="match status" value="1"/>
</dbReference>
<proteinExistence type="predicted"/>
<dbReference type="SUPFAM" id="SSF46689">
    <property type="entry name" value="Homeodomain-like"/>
    <property type="match status" value="1"/>
</dbReference>
<evidence type="ECO:0000256" key="3">
    <source>
        <dbReference type="ARBA" id="ARBA00023163"/>
    </source>
</evidence>
<dbReference type="InterPro" id="IPR009057">
    <property type="entry name" value="Homeodomain-like_sf"/>
</dbReference>
<evidence type="ECO:0000313" key="9">
    <source>
        <dbReference type="EnsemblProtists" id="PYU1_T002840"/>
    </source>
</evidence>
<evidence type="ECO:0000259" key="7">
    <source>
        <dbReference type="PROSITE" id="PS51293"/>
    </source>
</evidence>
<dbReference type="HOGENOM" id="CLU_096997_0_0_1"/>
<feature type="compositionally biased region" description="Basic and acidic residues" evidence="5">
    <location>
        <begin position="104"/>
        <end position="116"/>
    </location>
</feature>
<dbReference type="PROSITE" id="PS51294">
    <property type="entry name" value="HTH_MYB"/>
    <property type="match status" value="1"/>
</dbReference>
<evidence type="ECO:0000256" key="2">
    <source>
        <dbReference type="ARBA" id="ARBA00023125"/>
    </source>
</evidence>
<dbReference type="Proteomes" id="UP000019132">
    <property type="component" value="Unassembled WGS sequence"/>
</dbReference>
<dbReference type="InterPro" id="IPR017884">
    <property type="entry name" value="SANT_dom"/>
</dbReference>
<evidence type="ECO:0000259" key="8">
    <source>
        <dbReference type="PROSITE" id="PS51294"/>
    </source>
</evidence>
<evidence type="ECO:0000313" key="10">
    <source>
        <dbReference type="Proteomes" id="UP000019132"/>
    </source>
</evidence>
<reference evidence="10" key="1">
    <citation type="journal article" date="2010" name="Genome Biol.">
        <title>Genome sequence of the necrotrophic plant pathogen Pythium ultimum reveals original pathogenicity mechanisms and effector repertoire.</title>
        <authorList>
            <person name="Levesque C.A."/>
            <person name="Brouwer H."/>
            <person name="Cano L."/>
            <person name="Hamilton J.P."/>
            <person name="Holt C."/>
            <person name="Huitema E."/>
            <person name="Raffaele S."/>
            <person name="Robideau G.P."/>
            <person name="Thines M."/>
            <person name="Win J."/>
            <person name="Zerillo M.M."/>
            <person name="Beakes G.W."/>
            <person name="Boore J.L."/>
            <person name="Busam D."/>
            <person name="Dumas B."/>
            <person name="Ferriera S."/>
            <person name="Fuerstenberg S.I."/>
            <person name="Gachon C.M."/>
            <person name="Gaulin E."/>
            <person name="Govers F."/>
            <person name="Grenville-Briggs L."/>
            <person name="Horner N."/>
            <person name="Hostetler J."/>
            <person name="Jiang R.H."/>
            <person name="Johnson J."/>
            <person name="Krajaejun T."/>
            <person name="Lin H."/>
            <person name="Meijer H.J."/>
            <person name="Moore B."/>
            <person name="Morris P."/>
            <person name="Phuntmart V."/>
            <person name="Puiu D."/>
            <person name="Shetty J."/>
            <person name="Stajich J.E."/>
            <person name="Tripathy S."/>
            <person name="Wawra S."/>
            <person name="van West P."/>
            <person name="Whitty B.R."/>
            <person name="Coutinho P.M."/>
            <person name="Henrissat B."/>
            <person name="Martin F."/>
            <person name="Thomas P.D."/>
            <person name="Tyler B.M."/>
            <person name="De Vries R.P."/>
            <person name="Kamoun S."/>
            <person name="Yandell M."/>
            <person name="Tisserat N."/>
            <person name="Buell C.R."/>
        </authorList>
    </citation>
    <scope>NUCLEOTIDE SEQUENCE</scope>
    <source>
        <strain evidence="10">DAOM:BR144</strain>
    </source>
</reference>
<evidence type="ECO:0000259" key="6">
    <source>
        <dbReference type="PROSITE" id="PS50090"/>
    </source>
</evidence>
<sequence>MTITSRVKDELFETDERRPIRIAPTFVQPRSSEDDLPAIKSRGIPWSEDEHTRFLDALAQYPYGPWKKIAELIGTRTARQAMSHAQKYRQKINRRKRYVAKQKNKQDTEQAADTRRPTRARATSSPSSQQTTLSTRYDMPPQEVPHFQAYVDAPELLPFRTTFAIAQHADRTIPAMPFAHIEAYEAIHPLFWNPIFS</sequence>
<feature type="domain" description="Myb-like" evidence="6">
    <location>
        <begin position="45"/>
        <end position="89"/>
    </location>
</feature>
<keyword evidence="10" id="KW-1185">Reference proteome</keyword>
<keyword evidence="4" id="KW-0539">Nucleus</keyword>
<dbReference type="InterPro" id="IPR001005">
    <property type="entry name" value="SANT/Myb"/>
</dbReference>
<name>K3WCZ9_GLOUD</name>
<protein>
    <submittedName>
        <fullName evidence="9">Uncharacterized protein</fullName>
    </submittedName>
</protein>
<dbReference type="EnsemblProtists" id="PYU1_T002840">
    <property type="protein sequence ID" value="PYU1_T002840"/>
    <property type="gene ID" value="PYU1_G002837"/>
</dbReference>
<dbReference type="SMART" id="SM00717">
    <property type="entry name" value="SANT"/>
    <property type="match status" value="1"/>
</dbReference>
<organism evidence="9 10">
    <name type="scientific">Globisporangium ultimum (strain ATCC 200006 / CBS 805.95 / DAOM BR144)</name>
    <name type="common">Pythium ultimum</name>
    <dbReference type="NCBI Taxonomy" id="431595"/>
    <lineage>
        <taxon>Eukaryota</taxon>
        <taxon>Sar</taxon>
        <taxon>Stramenopiles</taxon>
        <taxon>Oomycota</taxon>
        <taxon>Peronosporomycetes</taxon>
        <taxon>Pythiales</taxon>
        <taxon>Pythiaceae</taxon>
        <taxon>Globisporangium</taxon>
    </lineage>
</organism>
<accession>K3WCZ9</accession>